<reference evidence="1" key="1">
    <citation type="journal article" date="2022" name="Int. J. Mol. Sci.">
        <title>Draft Genome of Tanacetum Coccineum: Genomic Comparison of Closely Related Tanacetum-Family Plants.</title>
        <authorList>
            <person name="Yamashiro T."/>
            <person name="Shiraishi A."/>
            <person name="Nakayama K."/>
            <person name="Satake H."/>
        </authorList>
    </citation>
    <scope>NUCLEOTIDE SEQUENCE</scope>
</reference>
<dbReference type="EMBL" id="BQNB010014792">
    <property type="protein sequence ID" value="GJT32422.1"/>
    <property type="molecule type" value="Genomic_DNA"/>
</dbReference>
<sequence>MNISSILKIIKPTLEGRLRKAREQLSYLTTPIGVKNSRNPYLIYDICGGAHEADECNRNVPREQVCLSGGDIYDDPSLLRFYQNDDIPP</sequence>
<accession>A0ABQ5D0W8</accession>
<comment type="caution">
    <text evidence="1">The sequence shown here is derived from an EMBL/GenBank/DDBJ whole genome shotgun (WGS) entry which is preliminary data.</text>
</comment>
<dbReference type="Proteomes" id="UP001151760">
    <property type="component" value="Unassembled WGS sequence"/>
</dbReference>
<protein>
    <submittedName>
        <fullName evidence="1">Uncharacterized protein</fullName>
    </submittedName>
</protein>
<reference evidence="1" key="2">
    <citation type="submission" date="2022-01" db="EMBL/GenBank/DDBJ databases">
        <authorList>
            <person name="Yamashiro T."/>
            <person name="Shiraishi A."/>
            <person name="Satake H."/>
            <person name="Nakayama K."/>
        </authorList>
    </citation>
    <scope>NUCLEOTIDE SEQUENCE</scope>
</reference>
<keyword evidence="2" id="KW-1185">Reference proteome</keyword>
<name>A0ABQ5D0W8_9ASTR</name>
<organism evidence="1 2">
    <name type="scientific">Tanacetum coccineum</name>
    <dbReference type="NCBI Taxonomy" id="301880"/>
    <lineage>
        <taxon>Eukaryota</taxon>
        <taxon>Viridiplantae</taxon>
        <taxon>Streptophyta</taxon>
        <taxon>Embryophyta</taxon>
        <taxon>Tracheophyta</taxon>
        <taxon>Spermatophyta</taxon>
        <taxon>Magnoliopsida</taxon>
        <taxon>eudicotyledons</taxon>
        <taxon>Gunneridae</taxon>
        <taxon>Pentapetalae</taxon>
        <taxon>asterids</taxon>
        <taxon>campanulids</taxon>
        <taxon>Asterales</taxon>
        <taxon>Asteraceae</taxon>
        <taxon>Asteroideae</taxon>
        <taxon>Anthemideae</taxon>
        <taxon>Anthemidinae</taxon>
        <taxon>Tanacetum</taxon>
    </lineage>
</organism>
<gene>
    <name evidence="1" type="ORF">Tco_0922841</name>
</gene>
<evidence type="ECO:0000313" key="1">
    <source>
        <dbReference type="EMBL" id="GJT32422.1"/>
    </source>
</evidence>
<evidence type="ECO:0000313" key="2">
    <source>
        <dbReference type="Proteomes" id="UP001151760"/>
    </source>
</evidence>
<proteinExistence type="predicted"/>